<protein>
    <submittedName>
        <fullName evidence="1">L-amino acid N-acyltransferase YncA</fullName>
    </submittedName>
</protein>
<gene>
    <name evidence="1" type="ORF">J2W69_003172</name>
</gene>
<sequence length="39" mass="4388">MKPHTMLTMQQWFANKATGNFPVLALLTAPFRPGHTGYL</sequence>
<name>A0ABU1W2P8_9GAMM</name>
<accession>A0ABU1W2P8</accession>
<reference evidence="1 2" key="1">
    <citation type="submission" date="2023-07" db="EMBL/GenBank/DDBJ databases">
        <title>Sorghum-associated microbial communities from plants grown in Nebraska, USA.</title>
        <authorList>
            <person name="Schachtman D."/>
        </authorList>
    </citation>
    <scope>NUCLEOTIDE SEQUENCE [LARGE SCALE GENOMIC DNA]</scope>
    <source>
        <strain evidence="1 2">4138</strain>
    </source>
</reference>
<comment type="caution">
    <text evidence="1">The sequence shown here is derived from an EMBL/GenBank/DDBJ whole genome shotgun (WGS) entry which is preliminary data.</text>
</comment>
<evidence type="ECO:0000313" key="1">
    <source>
        <dbReference type="EMBL" id="MDR7122214.1"/>
    </source>
</evidence>
<proteinExistence type="predicted"/>
<dbReference type="Proteomes" id="UP001257909">
    <property type="component" value="Unassembled WGS sequence"/>
</dbReference>
<organism evidence="1 2">
    <name type="scientific">Rheinheimera soli</name>
    <dbReference type="NCBI Taxonomy" id="443616"/>
    <lineage>
        <taxon>Bacteria</taxon>
        <taxon>Pseudomonadati</taxon>
        <taxon>Pseudomonadota</taxon>
        <taxon>Gammaproteobacteria</taxon>
        <taxon>Chromatiales</taxon>
        <taxon>Chromatiaceae</taxon>
        <taxon>Rheinheimera</taxon>
    </lineage>
</organism>
<keyword evidence="2" id="KW-1185">Reference proteome</keyword>
<evidence type="ECO:0000313" key="2">
    <source>
        <dbReference type="Proteomes" id="UP001257909"/>
    </source>
</evidence>
<dbReference type="EMBL" id="JAVDWR010000013">
    <property type="protein sequence ID" value="MDR7122214.1"/>
    <property type="molecule type" value="Genomic_DNA"/>
</dbReference>